<dbReference type="PANTHER" id="PTHR43585:SF2">
    <property type="entry name" value="ATP-GRASP ENZYME FSQD"/>
    <property type="match status" value="1"/>
</dbReference>
<evidence type="ECO:0000256" key="2">
    <source>
        <dbReference type="ARBA" id="ARBA00022741"/>
    </source>
</evidence>
<dbReference type="Proteomes" id="UP000002490">
    <property type="component" value="Chromosome"/>
</dbReference>
<dbReference type="EMBL" id="AE017042">
    <property type="protein sequence ID" value="AAS63547.1"/>
    <property type="molecule type" value="Genomic_DNA"/>
</dbReference>
<dbReference type="KEGG" id="ypk:y4042"/>
<evidence type="ECO:0000256" key="3">
    <source>
        <dbReference type="ARBA" id="ARBA00022840"/>
    </source>
</evidence>
<dbReference type="DNASU" id="1148989"/>
<dbReference type="AlphaFoldDB" id="Q8CK83"/>
<dbReference type="HOGENOM" id="CLU_029016_3_1_6"/>
<dbReference type="IntAct" id="Q8CK83">
    <property type="interactions" value="6"/>
</dbReference>
<accession>Q74QS6</accession>
<evidence type="ECO:0000313" key="8">
    <source>
        <dbReference type="Proteomes" id="UP000001019"/>
    </source>
</evidence>
<proteinExistence type="predicted"/>
<dbReference type="EMBL" id="AE009952">
    <property type="protein sequence ID" value="AAM87586.1"/>
    <property type="molecule type" value="Genomic_DNA"/>
</dbReference>
<gene>
    <name evidence="7" type="primary">accC1</name>
    <name evidence="6" type="ordered locus">y4042</name>
    <name evidence="7" type="ordered locus">YP_3384</name>
</gene>
<dbReference type="Proteomes" id="UP000001019">
    <property type="component" value="Chromosome"/>
</dbReference>
<evidence type="ECO:0000313" key="9">
    <source>
        <dbReference type="Proteomes" id="UP000002490"/>
    </source>
</evidence>
<evidence type="ECO:0000256" key="4">
    <source>
        <dbReference type="PROSITE-ProRule" id="PRU00409"/>
    </source>
</evidence>
<sequence length="424" mass="47247">MGTQKQKGHNMKKIIVVDGFSSGKFVAMTLYKMGCELIHIASRCDLDSYYYAGFDETIYRQQRINKHIDDTIEFARQLGADAVIAGAESGVLLADRLNHELGLCYRNAFVTSSARRNKYEMINTLANAGLSAARQIDTADWEDASAWLDVHATWPVVLKPLESAGSDGVFICQDKQSAYHAFLAILGTANKLSLVNESVLLQEFLDGTEYVVNFVSLDGEPLVTEIVRYHKRRLPSGSVIYDIDELLDCTSPEYQPLVDYTKQAALVLGIKNGPSHAEVMMTSGGPVLVEIAARTDGILHPDVAAVTTGFGQLVAFAQSLADPDRFRQTLKKESYRLNAHSFNVCLINQAAGVFSAKHFERELQRLPSYKKSVYYVNEGDNIKVTKNVFSQPGTVYLVHKSKEQLWQDYTSIRKMESDGFYLLP</sequence>
<dbReference type="SMR" id="Q8CK83"/>
<feature type="domain" description="ATP-grasp" evidence="5">
    <location>
        <begin position="122"/>
        <end position="321"/>
    </location>
</feature>
<reference evidence="7" key="2">
    <citation type="submission" date="2003-04" db="EMBL/GenBank/DDBJ databases">
        <authorList>
            <person name="Song Y."/>
            <person name="Tong Z."/>
            <person name="Wang L."/>
            <person name="Han Y."/>
            <person name="Zhang J."/>
            <person name="Pei D."/>
            <person name="Wang J."/>
            <person name="Zhou D."/>
            <person name="Han Y."/>
            <person name="Pang X."/>
            <person name="Zhai J."/>
            <person name="Chen F."/>
            <person name="Qin H."/>
            <person name="Wang J."/>
            <person name="Li S."/>
            <person name="Guo Z."/>
            <person name="Ye C."/>
            <person name="Du Z."/>
            <person name="Lin W."/>
            <person name="Wang J."/>
            <person name="Yu J."/>
            <person name="Yang H."/>
            <person name="Wang J."/>
            <person name="Huang P."/>
            <person name="Yang R."/>
        </authorList>
    </citation>
    <scope>NUCLEOTIDE SEQUENCE</scope>
    <source>
        <strain evidence="7">91001</strain>
    </source>
</reference>
<reference evidence="7" key="4">
    <citation type="submission" date="2016-05" db="EMBL/GenBank/DDBJ databases">
        <title>Reannotation of Yersinia pestis strain 91001 based on omics data.</title>
        <authorList>
            <person name="Yiqing M."/>
        </authorList>
    </citation>
    <scope>NUCLEOTIDE SEQUENCE</scope>
    <source>
        <strain evidence="7">91001</strain>
    </source>
</reference>
<dbReference type="InterPro" id="IPR011761">
    <property type="entry name" value="ATP-grasp"/>
</dbReference>
<keyword evidence="3 4" id="KW-0067">ATP-binding</keyword>
<accession>Q8CK83</accession>
<dbReference type="PROSITE" id="PS50975">
    <property type="entry name" value="ATP_GRASP"/>
    <property type="match status" value="1"/>
</dbReference>
<dbReference type="PANTHER" id="PTHR43585">
    <property type="entry name" value="FUMIPYRROLE BIOSYNTHESIS PROTEIN C"/>
    <property type="match status" value="1"/>
</dbReference>
<evidence type="ECO:0000313" key="6">
    <source>
        <dbReference type="EMBL" id="AAM87586.1"/>
    </source>
</evidence>
<dbReference type="Gene3D" id="3.30.470.20">
    <property type="entry name" value="ATP-grasp fold, B domain"/>
    <property type="match status" value="1"/>
</dbReference>
<organism evidence="6 9">
    <name type="scientific">Yersinia pestis</name>
    <dbReference type="NCBI Taxonomy" id="632"/>
    <lineage>
        <taxon>Bacteria</taxon>
        <taxon>Pseudomonadati</taxon>
        <taxon>Pseudomonadota</taxon>
        <taxon>Gammaproteobacteria</taxon>
        <taxon>Enterobacterales</taxon>
        <taxon>Yersiniaceae</taxon>
        <taxon>Yersinia</taxon>
    </lineage>
</organism>
<reference evidence="6 9" key="1">
    <citation type="journal article" date="2002" name="J. Bacteriol.">
        <title>Genome sequence of Yersinia pestis KIM.</title>
        <authorList>
            <person name="Deng W."/>
            <person name="Burland V."/>
            <person name="Plunkett G.III."/>
            <person name="Boutin A."/>
            <person name="Mayhew G.F."/>
            <person name="Liss P."/>
            <person name="Perna N.T."/>
            <person name="Rose D.J."/>
            <person name="Mau B."/>
            <person name="Zhou S."/>
            <person name="Schwartz D.C."/>
            <person name="Fetherston J.D."/>
            <person name="Lindler L.E."/>
            <person name="Brubaker R.R."/>
            <person name="Plana G.V."/>
            <person name="Straley S.C."/>
            <person name="McDonough K.A."/>
            <person name="Nilles M.L."/>
            <person name="Matson J.S."/>
            <person name="Blattner F.R."/>
            <person name="Perry R.D."/>
        </authorList>
    </citation>
    <scope>NUCLEOTIDE SEQUENCE [LARGE SCALE GENOMIC DNA]</scope>
    <source>
        <strain evidence="6">KIM</strain>
        <strain evidence="9">KIM10+ / Biovar Mediaevalis</strain>
    </source>
</reference>
<dbReference type="SUPFAM" id="SSF56059">
    <property type="entry name" value="Glutathione synthetase ATP-binding domain-like"/>
    <property type="match status" value="1"/>
</dbReference>
<name>Q8CK83_YERPE</name>
<dbReference type="GO" id="GO:0046872">
    <property type="term" value="F:metal ion binding"/>
    <property type="evidence" value="ECO:0007669"/>
    <property type="project" value="InterPro"/>
</dbReference>
<dbReference type="GO" id="GO:0005524">
    <property type="term" value="F:ATP binding"/>
    <property type="evidence" value="ECO:0007669"/>
    <property type="project" value="UniProtKB-UniRule"/>
</dbReference>
<dbReference type="EnsemblBacteria" id="AAS63547">
    <property type="protein sequence ID" value="AAS63547"/>
    <property type="gene ID" value="YP_3384"/>
</dbReference>
<dbReference type="NCBIfam" id="NF005543">
    <property type="entry name" value="PRK07206.1"/>
    <property type="match status" value="1"/>
</dbReference>
<protein>
    <submittedName>
        <fullName evidence="7">Biotin carboxylase</fullName>
    </submittedName>
</protein>
<dbReference type="InterPro" id="IPR052032">
    <property type="entry name" value="ATP-dep_AA_Ligase"/>
</dbReference>
<evidence type="ECO:0000313" key="7">
    <source>
        <dbReference type="EMBL" id="AAS63547.1"/>
    </source>
</evidence>
<keyword evidence="1" id="KW-0436">Ligase</keyword>
<evidence type="ECO:0000259" key="5">
    <source>
        <dbReference type="PROSITE" id="PS50975"/>
    </source>
</evidence>
<dbReference type="Pfam" id="PF13535">
    <property type="entry name" value="ATP-grasp_4"/>
    <property type="match status" value="1"/>
</dbReference>
<keyword evidence="2 4" id="KW-0547">Nucleotide-binding</keyword>
<reference evidence="8" key="3">
    <citation type="journal article" date="2004" name="DNA Res.">
        <title>Complete genome sequence of Yersinia pestis strain 91001, an isolate avirulent to humans.</title>
        <authorList>
            <person name="Song Y."/>
            <person name="Tong Z."/>
            <person name="Wang J."/>
            <person name="Wang L."/>
            <person name="Guo Z."/>
            <person name="Han Y."/>
            <person name="Zhang J."/>
            <person name="Pei D."/>
            <person name="Zhou D."/>
            <person name="Qin H."/>
            <person name="Pang X."/>
            <person name="Han Y."/>
            <person name="Zhai J."/>
            <person name="Li M."/>
            <person name="Cui B."/>
            <person name="Qi Z."/>
            <person name="Jin L."/>
            <person name="Dai R."/>
            <person name="Chen F."/>
            <person name="Li S."/>
            <person name="Ye C."/>
            <person name="Du Z."/>
            <person name="Lin W."/>
            <person name="Wang J."/>
            <person name="Yu J."/>
            <person name="Yang H."/>
            <person name="Wang J."/>
            <person name="Huang P."/>
            <person name="Yang R."/>
        </authorList>
    </citation>
    <scope>NUCLEOTIDE SEQUENCE [LARGE SCALE GENOMIC DNA]</scope>
    <source>
        <strain evidence="8">91001 / Biovar Mediaevalis</strain>
    </source>
</reference>
<dbReference type="GO" id="GO:0016874">
    <property type="term" value="F:ligase activity"/>
    <property type="evidence" value="ECO:0007669"/>
    <property type="project" value="UniProtKB-KW"/>
</dbReference>
<dbReference type="KEGG" id="ypm:YP_3384"/>
<evidence type="ECO:0000256" key="1">
    <source>
        <dbReference type="ARBA" id="ARBA00022598"/>
    </source>
</evidence>